<sequence length="94" mass="11104">MKWLPQIKTSEVMHFQEQPLDPSFFSEGSEDFRNKAKHICQYCAKPFTCHSKLLRHVRVHTGEKPFQCDVCSKSFNQKETLKIHSARQHNIFIL</sequence>
<dbReference type="GO" id="GO:0008270">
    <property type="term" value="F:zinc ion binding"/>
    <property type="evidence" value="ECO:0007669"/>
    <property type="project" value="UniProtKB-KW"/>
</dbReference>
<dbReference type="PANTHER" id="PTHR14196:SF0">
    <property type="entry name" value="PROTEIN BOWEL"/>
    <property type="match status" value="1"/>
</dbReference>
<dbReference type="PANTHER" id="PTHR14196">
    <property type="entry name" value="ODD-SKIPPED - RELATED"/>
    <property type="match status" value="1"/>
</dbReference>
<dbReference type="SMART" id="SM00355">
    <property type="entry name" value="ZnF_C2H2"/>
    <property type="match status" value="2"/>
</dbReference>
<accession>A0AAV4W5B6</accession>
<keyword evidence="7" id="KW-0804">Transcription</keyword>
<dbReference type="PROSITE" id="PS50157">
    <property type="entry name" value="ZINC_FINGER_C2H2_2"/>
    <property type="match status" value="2"/>
</dbReference>
<keyword evidence="2" id="KW-0479">Metal-binding</keyword>
<keyword evidence="4 9" id="KW-0863">Zinc-finger</keyword>
<evidence type="ECO:0000256" key="4">
    <source>
        <dbReference type="ARBA" id="ARBA00022771"/>
    </source>
</evidence>
<evidence type="ECO:0000256" key="9">
    <source>
        <dbReference type="PROSITE-ProRule" id="PRU00042"/>
    </source>
</evidence>
<dbReference type="Proteomes" id="UP001054837">
    <property type="component" value="Unassembled WGS sequence"/>
</dbReference>
<dbReference type="InterPro" id="IPR050717">
    <property type="entry name" value="C2H2-ZF_Transcription_Reg"/>
</dbReference>
<evidence type="ECO:0000313" key="12">
    <source>
        <dbReference type="Proteomes" id="UP001054837"/>
    </source>
</evidence>
<dbReference type="PROSITE" id="PS00028">
    <property type="entry name" value="ZINC_FINGER_C2H2_1"/>
    <property type="match status" value="2"/>
</dbReference>
<dbReference type="Pfam" id="PF13465">
    <property type="entry name" value="zf-H2C2_2"/>
    <property type="match status" value="1"/>
</dbReference>
<organism evidence="11 12">
    <name type="scientific">Caerostris darwini</name>
    <dbReference type="NCBI Taxonomy" id="1538125"/>
    <lineage>
        <taxon>Eukaryota</taxon>
        <taxon>Metazoa</taxon>
        <taxon>Ecdysozoa</taxon>
        <taxon>Arthropoda</taxon>
        <taxon>Chelicerata</taxon>
        <taxon>Arachnida</taxon>
        <taxon>Araneae</taxon>
        <taxon>Araneomorphae</taxon>
        <taxon>Entelegynae</taxon>
        <taxon>Araneoidea</taxon>
        <taxon>Araneidae</taxon>
        <taxon>Caerostris</taxon>
    </lineage>
</organism>
<comment type="subcellular location">
    <subcellularLocation>
        <location evidence="1">Nucleus</location>
    </subcellularLocation>
</comment>
<gene>
    <name evidence="11" type="ORF">CDAR_175001</name>
</gene>
<reference evidence="11 12" key="1">
    <citation type="submission" date="2021-06" db="EMBL/GenBank/DDBJ databases">
        <title>Caerostris darwini draft genome.</title>
        <authorList>
            <person name="Kono N."/>
            <person name="Arakawa K."/>
        </authorList>
    </citation>
    <scope>NUCLEOTIDE SEQUENCE [LARGE SCALE GENOMIC DNA]</scope>
</reference>
<dbReference type="FunFam" id="3.30.160.60:FF:000624">
    <property type="entry name" value="zinc finger protein 697"/>
    <property type="match status" value="1"/>
</dbReference>
<feature type="domain" description="C2H2-type" evidence="10">
    <location>
        <begin position="38"/>
        <end position="65"/>
    </location>
</feature>
<dbReference type="InterPro" id="IPR036236">
    <property type="entry name" value="Znf_C2H2_sf"/>
</dbReference>
<keyword evidence="8" id="KW-0539">Nucleus</keyword>
<feature type="domain" description="C2H2-type" evidence="10">
    <location>
        <begin position="66"/>
        <end position="89"/>
    </location>
</feature>
<evidence type="ECO:0000259" key="10">
    <source>
        <dbReference type="PROSITE" id="PS50157"/>
    </source>
</evidence>
<comment type="caution">
    <text evidence="11">The sequence shown here is derived from an EMBL/GenBank/DDBJ whole genome shotgun (WGS) entry which is preliminary data.</text>
</comment>
<dbReference type="EMBL" id="BPLQ01014049">
    <property type="protein sequence ID" value="GIY76788.1"/>
    <property type="molecule type" value="Genomic_DNA"/>
</dbReference>
<dbReference type="FunFam" id="3.30.160.60:FF:001818">
    <property type="entry name" value="GDNF-inducible zinc finger protein 1 isoform X1"/>
    <property type="match status" value="1"/>
</dbReference>
<evidence type="ECO:0000313" key="11">
    <source>
        <dbReference type="EMBL" id="GIY76788.1"/>
    </source>
</evidence>
<proteinExistence type="predicted"/>
<name>A0AAV4W5B6_9ARAC</name>
<evidence type="ECO:0000256" key="7">
    <source>
        <dbReference type="ARBA" id="ARBA00023163"/>
    </source>
</evidence>
<dbReference type="GO" id="GO:0005634">
    <property type="term" value="C:nucleus"/>
    <property type="evidence" value="ECO:0007669"/>
    <property type="project" value="UniProtKB-SubCell"/>
</dbReference>
<dbReference type="GO" id="GO:0000977">
    <property type="term" value="F:RNA polymerase II transcription regulatory region sequence-specific DNA binding"/>
    <property type="evidence" value="ECO:0007669"/>
    <property type="project" value="TreeGrafter"/>
</dbReference>
<dbReference type="GO" id="GO:0000981">
    <property type="term" value="F:DNA-binding transcription factor activity, RNA polymerase II-specific"/>
    <property type="evidence" value="ECO:0007669"/>
    <property type="project" value="TreeGrafter"/>
</dbReference>
<dbReference type="Gene3D" id="3.30.160.60">
    <property type="entry name" value="Classic Zinc Finger"/>
    <property type="match status" value="2"/>
</dbReference>
<evidence type="ECO:0000256" key="8">
    <source>
        <dbReference type="ARBA" id="ARBA00023242"/>
    </source>
</evidence>
<evidence type="ECO:0000256" key="5">
    <source>
        <dbReference type="ARBA" id="ARBA00022833"/>
    </source>
</evidence>
<evidence type="ECO:0000256" key="6">
    <source>
        <dbReference type="ARBA" id="ARBA00023015"/>
    </source>
</evidence>
<dbReference type="SUPFAM" id="SSF57667">
    <property type="entry name" value="beta-beta-alpha zinc fingers"/>
    <property type="match status" value="1"/>
</dbReference>
<keyword evidence="12" id="KW-1185">Reference proteome</keyword>
<evidence type="ECO:0000256" key="1">
    <source>
        <dbReference type="ARBA" id="ARBA00004123"/>
    </source>
</evidence>
<keyword evidence="3" id="KW-0677">Repeat</keyword>
<dbReference type="InterPro" id="IPR013087">
    <property type="entry name" value="Znf_C2H2_type"/>
</dbReference>
<evidence type="ECO:0000256" key="3">
    <source>
        <dbReference type="ARBA" id="ARBA00022737"/>
    </source>
</evidence>
<protein>
    <recommendedName>
        <fullName evidence="10">C2H2-type domain-containing protein</fullName>
    </recommendedName>
</protein>
<evidence type="ECO:0000256" key="2">
    <source>
        <dbReference type="ARBA" id="ARBA00022723"/>
    </source>
</evidence>
<dbReference type="AlphaFoldDB" id="A0AAV4W5B6"/>
<keyword evidence="6" id="KW-0805">Transcription regulation</keyword>
<keyword evidence="5" id="KW-0862">Zinc</keyword>